<accession>H6Q8R2</accession>
<protein>
    <submittedName>
        <fullName evidence="1">Uncharacterized protein</fullName>
    </submittedName>
</protein>
<dbReference type="EMBL" id="CP003316">
    <property type="protein sequence ID" value="AFA39217.1"/>
    <property type="molecule type" value="Genomic_DNA"/>
</dbReference>
<organism evidence="1 2">
    <name type="scientific">Pyrobaculum oguniense (strain DSM 13380 / JCM 10595 / TE7)</name>
    <dbReference type="NCBI Taxonomy" id="698757"/>
    <lineage>
        <taxon>Archaea</taxon>
        <taxon>Thermoproteota</taxon>
        <taxon>Thermoprotei</taxon>
        <taxon>Thermoproteales</taxon>
        <taxon>Thermoproteaceae</taxon>
        <taxon>Pyrobaculum</taxon>
    </lineage>
</organism>
<name>H6Q8R2_PYROT</name>
<sequence length="43" mass="4472">MSLLLGGNDVCDSILMRENGVNQVIAAECSTGNYGGNAEVLSR</sequence>
<keyword evidence="2" id="KW-1185">Reference proteome</keyword>
<reference evidence="1 2" key="1">
    <citation type="journal article" date="2012" name="Stand. Genomic Sci.">
        <title>Complete genome sequence of Pyrobaculum oguniense.</title>
        <authorList>
            <person name="Bernick D.L."/>
            <person name="Karplus K."/>
            <person name="Lui L.M."/>
            <person name="Coker J.K."/>
            <person name="Murphy J.N."/>
            <person name="Chan P.P."/>
            <person name="Cozen A.E."/>
            <person name="Lowe T.M."/>
        </authorList>
    </citation>
    <scope>NUCLEOTIDE SEQUENCE [LARGE SCALE GENOMIC DNA]</scope>
    <source>
        <strain evidence="1 2">TE7</strain>
    </source>
</reference>
<gene>
    <name evidence="1" type="ordered locus">Pogu_1190</name>
</gene>
<dbReference type="AlphaFoldDB" id="H6Q8R2"/>
<dbReference type="HOGENOM" id="CLU_3227978_0_0_2"/>
<evidence type="ECO:0000313" key="2">
    <source>
        <dbReference type="Proteomes" id="UP000009062"/>
    </source>
</evidence>
<proteinExistence type="predicted"/>
<dbReference type="KEGG" id="pog:Pogu_1190"/>
<dbReference type="Proteomes" id="UP000009062">
    <property type="component" value="Chromosome"/>
</dbReference>
<evidence type="ECO:0000313" key="1">
    <source>
        <dbReference type="EMBL" id="AFA39217.1"/>
    </source>
</evidence>